<keyword evidence="1" id="KW-0472">Membrane</keyword>
<evidence type="ECO:0000256" key="1">
    <source>
        <dbReference type="SAM" id="Phobius"/>
    </source>
</evidence>
<reference evidence="2" key="1">
    <citation type="submission" date="2023-01" db="EMBL/GenBank/DDBJ databases">
        <title>Genome-based studies on antimicrobial resistance profiles of Riemerella anatipestifer in China, 1994 to 2021.</title>
        <authorList>
            <person name="Yang Z."/>
            <person name="Zhu D."/>
        </authorList>
    </citation>
    <scope>NUCLEOTIDE SEQUENCE</scope>
    <source>
        <strain evidence="2">RCAD1218</strain>
    </source>
</reference>
<evidence type="ECO:0000313" key="3">
    <source>
        <dbReference type="Proteomes" id="UP001284033"/>
    </source>
</evidence>
<feature type="transmembrane region" description="Helical" evidence="1">
    <location>
        <begin position="21"/>
        <end position="40"/>
    </location>
</feature>
<comment type="caution">
    <text evidence="2">The sequence shown here is derived from an EMBL/GenBank/DDBJ whole genome shotgun (WGS) entry which is preliminary data.</text>
</comment>
<protein>
    <submittedName>
        <fullName evidence="2">DUF4133 domain-containing protein</fullName>
    </submittedName>
</protein>
<sequence>MEFFLYKSLKKPLVFFGFKDKYIYYAVGGVALGFIIGTIISSFIGIIGTIIGFLFSGASVWYALRLQNTKGLYNKTNNIGEIHIFPSRYKYKK</sequence>
<keyword evidence="1" id="KW-1133">Transmembrane helix</keyword>
<dbReference type="EMBL" id="JAQZHK010000002">
    <property type="protein sequence ID" value="MDY3512160.1"/>
    <property type="molecule type" value="Genomic_DNA"/>
</dbReference>
<evidence type="ECO:0000313" key="2">
    <source>
        <dbReference type="EMBL" id="MDY3512160.1"/>
    </source>
</evidence>
<dbReference type="AlphaFoldDB" id="A0AAP6LKG9"/>
<dbReference type="Proteomes" id="UP001284033">
    <property type="component" value="Unassembled WGS sequence"/>
</dbReference>
<proteinExistence type="predicted"/>
<name>A0AAP6LKG9_RIEAN</name>
<accession>A0AAP6LKG9</accession>
<gene>
    <name evidence="2" type="ORF">PG303_02885</name>
</gene>
<dbReference type="RefSeq" id="WP_253037375.1">
    <property type="nucleotide sequence ID" value="NZ_CP168322.1"/>
</dbReference>
<feature type="transmembrane region" description="Helical" evidence="1">
    <location>
        <begin position="46"/>
        <end position="64"/>
    </location>
</feature>
<keyword evidence="1" id="KW-0812">Transmembrane</keyword>
<organism evidence="2 3">
    <name type="scientific">Riemerella anatipestifer</name>
    <name type="common">Moraxella anatipestifer</name>
    <dbReference type="NCBI Taxonomy" id="34085"/>
    <lineage>
        <taxon>Bacteria</taxon>
        <taxon>Pseudomonadati</taxon>
        <taxon>Bacteroidota</taxon>
        <taxon>Flavobacteriia</taxon>
        <taxon>Flavobacteriales</taxon>
        <taxon>Weeksellaceae</taxon>
        <taxon>Riemerella</taxon>
    </lineage>
</organism>